<dbReference type="GO" id="GO:0031460">
    <property type="term" value="P:glycine betaine transport"/>
    <property type="evidence" value="ECO:0007669"/>
    <property type="project" value="TreeGrafter"/>
</dbReference>
<evidence type="ECO:0000313" key="8">
    <source>
        <dbReference type="EMBL" id="TCP49190.1"/>
    </source>
</evidence>
<reference evidence="8 9" key="1">
    <citation type="submission" date="2019-03" db="EMBL/GenBank/DDBJ databases">
        <title>Genomic Encyclopedia of Type Strains, Phase IV (KMG-IV): sequencing the most valuable type-strain genomes for metagenomic binning, comparative biology and taxonomic classification.</title>
        <authorList>
            <person name="Goeker M."/>
        </authorList>
    </citation>
    <scope>NUCLEOTIDE SEQUENCE [LARGE SCALE GENOMIC DNA]</scope>
    <source>
        <strain evidence="8 9">DSM 45765</strain>
    </source>
</reference>
<name>A0A4R2QIK6_9PSEU</name>
<feature type="transmembrane region" description="Helical" evidence="6">
    <location>
        <begin position="26"/>
        <end position="47"/>
    </location>
</feature>
<keyword evidence="2 6" id="KW-0813">Transport</keyword>
<feature type="transmembrane region" description="Helical" evidence="6">
    <location>
        <begin position="59"/>
        <end position="81"/>
    </location>
</feature>
<comment type="caution">
    <text evidence="8">The sequence shown here is derived from an EMBL/GenBank/DDBJ whole genome shotgun (WGS) entry which is preliminary data.</text>
</comment>
<evidence type="ECO:0000259" key="7">
    <source>
        <dbReference type="PROSITE" id="PS50928"/>
    </source>
</evidence>
<dbReference type="SUPFAM" id="SSF161098">
    <property type="entry name" value="MetI-like"/>
    <property type="match status" value="1"/>
</dbReference>
<proteinExistence type="inferred from homology"/>
<feature type="transmembrane region" description="Helical" evidence="6">
    <location>
        <begin position="87"/>
        <end position="107"/>
    </location>
</feature>
<evidence type="ECO:0000256" key="4">
    <source>
        <dbReference type="ARBA" id="ARBA00022989"/>
    </source>
</evidence>
<evidence type="ECO:0000256" key="5">
    <source>
        <dbReference type="ARBA" id="ARBA00023136"/>
    </source>
</evidence>
<evidence type="ECO:0000256" key="2">
    <source>
        <dbReference type="ARBA" id="ARBA00022448"/>
    </source>
</evidence>
<dbReference type="RefSeq" id="WP_132878503.1">
    <property type="nucleotide sequence ID" value="NZ_SLXQ01000009.1"/>
</dbReference>
<gene>
    <name evidence="8" type="ORF">EV191_10912</name>
</gene>
<dbReference type="AlphaFoldDB" id="A0A4R2QIK6"/>
<dbReference type="Proteomes" id="UP000294911">
    <property type="component" value="Unassembled WGS sequence"/>
</dbReference>
<organism evidence="8 9">
    <name type="scientific">Tamaricihabitans halophyticus</name>
    <dbReference type="NCBI Taxonomy" id="1262583"/>
    <lineage>
        <taxon>Bacteria</taxon>
        <taxon>Bacillati</taxon>
        <taxon>Actinomycetota</taxon>
        <taxon>Actinomycetes</taxon>
        <taxon>Pseudonocardiales</taxon>
        <taxon>Pseudonocardiaceae</taxon>
        <taxon>Tamaricihabitans</taxon>
    </lineage>
</organism>
<keyword evidence="9" id="KW-1185">Reference proteome</keyword>
<comment type="subcellular location">
    <subcellularLocation>
        <location evidence="6">Cell membrane</location>
        <topology evidence="6">Multi-pass membrane protein</topology>
    </subcellularLocation>
    <subcellularLocation>
        <location evidence="1">Membrane</location>
        <topology evidence="1">Multi-pass membrane protein</topology>
    </subcellularLocation>
</comment>
<comment type="similarity">
    <text evidence="6">Belongs to the binding-protein-dependent transport system permease family.</text>
</comment>
<dbReference type="GO" id="GO:0055085">
    <property type="term" value="P:transmembrane transport"/>
    <property type="evidence" value="ECO:0007669"/>
    <property type="project" value="InterPro"/>
</dbReference>
<evidence type="ECO:0000313" key="9">
    <source>
        <dbReference type="Proteomes" id="UP000294911"/>
    </source>
</evidence>
<dbReference type="PANTHER" id="PTHR30177">
    <property type="entry name" value="GLYCINE BETAINE/L-PROLINE TRANSPORT SYSTEM PERMEASE PROTEIN PROW"/>
    <property type="match status" value="1"/>
</dbReference>
<dbReference type="PROSITE" id="PS50928">
    <property type="entry name" value="ABC_TM1"/>
    <property type="match status" value="1"/>
</dbReference>
<dbReference type="OrthoDB" id="3233284at2"/>
<sequence length="234" mass="24676">MWQELLDFLGSPYNRDQVLVALGDHIYLALVPLVCGIVLAICIGWAAQRWRPVRAVALVLANLLFTIPSLALFLLVPSIIGTKILDSANVIVALTVYTTALLVRPVVDALDAVPSHVIAAATAMGYRPIRRFVAVELPLAVPVLAAGVRVGSVSNISLVSVGALIGTGGLGVLFTDGFQREYYAPIIVGIVLTVVLAFVVDLLLVALRRALTPWQRASGQPAAAEPADSRGGAI</sequence>
<evidence type="ECO:0000256" key="6">
    <source>
        <dbReference type="RuleBase" id="RU363032"/>
    </source>
</evidence>
<keyword evidence="4 6" id="KW-1133">Transmembrane helix</keyword>
<protein>
    <submittedName>
        <fullName evidence="8">Osmoprotectant transport system permease protein</fullName>
    </submittedName>
</protein>
<accession>A0A4R2QIK6</accession>
<feature type="transmembrane region" description="Helical" evidence="6">
    <location>
        <begin position="182"/>
        <end position="207"/>
    </location>
</feature>
<dbReference type="Pfam" id="PF00528">
    <property type="entry name" value="BPD_transp_1"/>
    <property type="match status" value="1"/>
</dbReference>
<keyword evidence="5 6" id="KW-0472">Membrane</keyword>
<dbReference type="InterPro" id="IPR051204">
    <property type="entry name" value="ABC_transp_perm/SBD"/>
</dbReference>
<evidence type="ECO:0000256" key="3">
    <source>
        <dbReference type="ARBA" id="ARBA00022692"/>
    </source>
</evidence>
<dbReference type="Gene3D" id="1.10.3720.10">
    <property type="entry name" value="MetI-like"/>
    <property type="match status" value="1"/>
</dbReference>
<dbReference type="PANTHER" id="PTHR30177:SF4">
    <property type="entry name" value="OSMOPROTECTANT IMPORT PERMEASE PROTEIN OSMW"/>
    <property type="match status" value="1"/>
</dbReference>
<keyword evidence="3 6" id="KW-0812">Transmembrane</keyword>
<feature type="domain" description="ABC transmembrane type-1" evidence="7">
    <location>
        <begin position="22"/>
        <end position="204"/>
    </location>
</feature>
<dbReference type="EMBL" id="SLXQ01000009">
    <property type="protein sequence ID" value="TCP49190.1"/>
    <property type="molecule type" value="Genomic_DNA"/>
</dbReference>
<feature type="transmembrane region" description="Helical" evidence="6">
    <location>
        <begin position="156"/>
        <end position="175"/>
    </location>
</feature>
<evidence type="ECO:0000256" key="1">
    <source>
        <dbReference type="ARBA" id="ARBA00004141"/>
    </source>
</evidence>
<dbReference type="InterPro" id="IPR035906">
    <property type="entry name" value="MetI-like_sf"/>
</dbReference>
<dbReference type="InterPro" id="IPR000515">
    <property type="entry name" value="MetI-like"/>
</dbReference>
<dbReference type="GO" id="GO:0005886">
    <property type="term" value="C:plasma membrane"/>
    <property type="evidence" value="ECO:0007669"/>
    <property type="project" value="UniProtKB-SubCell"/>
</dbReference>
<dbReference type="CDD" id="cd06261">
    <property type="entry name" value="TM_PBP2"/>
    <property type="match status" value="1"/>
</dbReference>